<name>A0A1Y2HT61_9FUNG</name>
<keyword evidence="3" id="KW-1185">Reference proteome</keyword>
<comment type="caution">
    <text evidence="2">The sequence shown here is derived from an EMBL/GenBank/DDBJ whole genome shotgun (WGS) entry which is preliminary data.</text>
</comment>
<organism evidence="2 3">
    <name type="scientific">Catenaria anguillulae PL171</name>
    <dbReference type="NCBI Taxonomy" id="765915"/>
    <lineage>
        <taxon>Eukaryota</taxon>
        <taxon>Fungi</taxon>
        <taxon>Fungi incertae sedis</taxon>
        <taxon>Blastocladiomycota</taxon>
        <taxon>Blastocladiomycetes</taxon>
        <taxon>Blastocladiales</taxon>
        <taxon>Catenariaceae</taxon>
        <taxon>Catenaria</taxon>
    </lineage>
</organism>
<accession>A0A1Y2HT61</accession>
<dbReference type="AlphaFoldDB" id="A0A1Y2HT61"/>
<gene>
    <name evidence="2" type="ORF">BCR44DRAFT_1025588</name>
</gene>
<evidence type="ECO:0000256" key="1">
    <source>
        <dbReference type="SAM" id="MobiDB-lite"/>
    </source>
</evidence>
<dbReference type="Proteomes" id="UP000193411">
    <property type="component" value="Unassembled WGS sequence"/>
</dbReference>
<proteinExistence type="predicted"/>
<dbReference type="EMBL" id="MCFL01000011">
    <property type="protein sequence ID" value="ORZ37787.1"/>
    <property type="molecule type" value="Genomic_DNA"/>
</dbReference>
<protein>
    <submittedName>
        <fullName evidence="2">Uncharacterized protein</fullName>
    </submittedName>
</protein>
<sequence>MGAAAARLPILLARRRLHVLARSVLVPRFKQSIGTFWSAGDHASPSAGLFTSVNPFIGPIPQRLTCESTPAMTSDLLPPQPYPPSFCCHRSHLFSSLDGGDPTTQRQLLRLRQWLPQPQHHLPLLPPWLRPPPPHRIWQNPQLLEPMPSGTPSRKRCIS</sequence>
<evidence type="ECO:0000313" key="3">
    <source>
        <dbReference type="Proteomes" id="UP000193411"/>
    </source>
</evidence>
<reference evidence="2 3" key="1">
    <citation type="submission" date="2016-07" db="EMBL/GenBank/DDBJ databases">
        <title>Pervasive Adenine N6-methylation of Active Genes in Fungi.</title>
        <authorList>
            <consortium name="DOE Joint Genome Institute"/>
            <person name="Mondo S.J."/>
            <person name="Dannebaum R.O."/>
            <person name="Kuo R.C."/>
            <person name="Labutti K."/>
            <person name="Haridas S."/>
            <person name="Kuo A."/>
            <person name="Salamov A."/>
            <person name="Ahrendt S.R."/>
            <person name="Lipzen A."/>
            <person name="Sullivan W."/>
            <person name="Andreopoulos W.B."/>
            <person name="Clum A."/>
            <person name="Lindquist E."/>
            <person name="Daum C."/>
            <person name="Ramamoorthy G.K."/>
            <person name="Gryganskyi A."/>
            <person name="Culley D."/>
            <person name="Magnuson J.K."/>
            <person name="James T.Y."/>
            <person name="O'Malley M.A."/>
            <person name="Stajich J.E."/>
            <person name="Spatafora J.W."/>
            <person name="Visel A."/>
            <person name="Grigoriev I.V."/>
        </authorList>
    </citation>
    <scope>NUCLEOTIDE SEQUENCE [LARGE SCALE GENOMIC DNA]</scope>
    <source>
        <strain evidence="2 3">PL171</strain>
    </source>
</reference>
<evidence type="ECO:0000313" key="2">
    <source>
        <dbReference type="EMBL" id="ORZ37787.1"/>
    </source>
</evidence>
<feature type="region of interest" description="Disordered" evidence="1">
    <location>
        <begin position="139"/>
        <end position="159"/>
    </location>
</feature>